<reference evidence="1" key="1">
    <citation type="submission" date="2020-07" db="EMBL/GenBank/DDBJ databases">
        <title>Multicomponent nature underlies the extraordinary mechanical properties of spider dragline silk.</title>
        <authorList>
            <person name="Kono N."/>
            <person name="Nakamura H."/>
            <person name="Mori M."/>
            <person name="Yoshida Y."/>
            <person name="Ohtoshi R."/>
            <person name="Malay A.D."/>
            <person name="Moran D.A.P."/>
            <person name="Tomita M."/>
            <person name="Numata K."/>
            <person name="Arakawa K."/>
        </authorList>
    </citation>
    <scope>NUCLEOTIDE SEQUENCE</scope>
</reference>
<gene>
    <name evidence="1" type="ORF">TNCT_656901</name>
</gene>
<proteinExistence type="predicted"/>
<comment type="caution">
    <text evidence="1">The sequence shown here is derived from an EMBL/GenBank/DDBJ whole genome shotgun (WGS) entry which is preliminary data.</text>
</comment>
<dbReference type="AlphaFoldDB" id="A0A8X6LMZ4"/>
<protein>
    <submittedName>
        <fullName evidence="1">Uncharacterized protein</fullName>
    </submittedName>
</protein>
<accession>A0A8X6LMZ4</accession>
<sequence length="91" mass="10218">MGHGRLLIPTVTRFIYNSLHWAVMRNMVYETTGASIRDLVAHILFTISNIWEIPPFSNKSTYPGKAVVSTLPKMPLSALALEQETEISETN</sequence>
<keyword evidence="2" id="KW-1185">Reference proteome</keyword>
<evidence type="ECO:0000313" key="2">
    <source>
        <dbReference type="Proteomes" id="UP000887116"/>
    </source>
</evidence>
<name>A0A8X6LMZ4_TRICU</name>
<organism evidence="1 2">
    <name type="scientific">Trichonephila clavata</name>
    <name type="common">Joro spider</name>
    <name type="synonym">Nephila clavata</name>
    <dbReference type="NCBI Taxonomy" id="2740835"/>
    <lineage>
        <taxon>Eukaryota</taxon>
        <taxon>Metazoa</taxon>
        <taxon>Ecdysozoa</taxon>
        <taxon>Arthropoda</taxon>
        <taxon>Chelicerata</taxon>
        <taxon>Arachnida</taxon>
        <taxon>Araneae</taxon>
        <taxon>Araneomorphae</taxon>
        <taxon>Entelegynae</taxon>
        <taxon>Araneoidea</taxon>
        <taxon>Nephilidae</taxon>
        <taxon>Trichonephila</taxon>
    </lineage>
</organism>
<evidence type="ECO:0000313" key="1">
    <source>
        <dbReference type="EMBL" id="GFR16616.1"/>
    </source>
</evidence>
<dbReference type="Proteomes" id="UP000887116">
    <property type="component" value="Unassembled WGS sequence"/>
</dbReference>
<dbReference type="EMBL" id="BMAO01037276">
    <property type="protein sequence ID" value="GFR16616.1"/>
    <property type="molecule type" value="Genomic_DNA"/>
</dbReference>